<dbReference type="Pfam" id="PF05013">
    <property type="entry name" value="FGase"/>
    <property type="match status" value="1"/>
</dbReference>
<proteinExistence type="predicted"/>
<dbReference type="SUPFAM" id="SSF53187">
    <property type="entry name" value="Zn-dependent exopeptidases"/>
    <property type="match status" value="1"/>
</dbReference>
<name>A0ABY4TSM5_9SPHN</name>
<dbReference type="Gene3D" id="3.40.630.40">
    <property type="entry name" value="Zn-dependent exopeptidases"/>
    <property type="match status" value="1"/>
</dbReference>
<accession>A0ABY4TSM5</accession>
<dbReference type="EC" id="3.5.1.68" evidence="1"/>
<protein>
    <submittedName>
        <fullName evidence="1">N-formylglutamate deformylase</fullName>
        <ecNumber evidence="1">3.5.1.68</ecNumber>
    </submittedName>
</protein>
<gene>
    <name evidence="1" type="primary">hutG</name>
    <name evidence="1" type="ORF">M9980_12775</name>
</gene>
<dbReference type="EMBL" id="CP098401">
    <property type="protein sequence ID" value="URW75395.1"/>
    <property type="molecule type" value="Genomic_DNA"/>
</dbReference>
<keyword evidence="2" id="KW-1185">Reference proteome</keyword>
<dbReference type="InterPro" id="IPR007709">
    <property type="entry name" value="N-FG_amidohydro"/>
</dbReference>
<evidence type="ECO:0000313" key="2">
    <source>
        <dbReference type="Proteomes" id="UP001055580"/>
    </source>
</evidence>
<evidence type="ECO:0000313" key="1">
    <source>
        <dbReference type="EMBL" id="URW75395.1"/>
    </source>
</evidence>
<sequence>MNDWLRVTRGDTPLIVSMPHVGTRIPAPFDAGLIDPHAATRDADWHIDRLYVFAAETGATLIATDISRTVIDLNRDPAEVSLYPGQATTGLVPTTHFDGSPLYRAGAEPTDVAARRASYYDPYHAALSEEIARLRAAHPAIVLYDAHSILSRVPRLFEGELPQFNIGTNSGASCAPALADAVFDACPEPKVRDGRFKGGWITRNYGAPARGVHAIQMELAIRGYADESAPEVWDAARAAPMQATLRTILSAALDFAKGCP</sequence>
<reference evidence="1" key="1">
    <citation type="submission" date="2022-05" db="EMBL/GenBank/DDBJ databases">
        <title>Sphingomonas sp. strain RMG20 Genome sequencing and assembly.</title>
        <authorList>
            <person name="Kim I."/>
        </authorList>
    </citation>
    <scope>NUCLEOTIDE SEQUENCE</scope>
    <source>
        <strain evidence="1">RMG20</strain>
    </source>
</reference>
<dbReference type="GO" id="GO:0050129">
    <property type="term" value="F:N-formylglutamate deformylase activity"/>
    <property type="evidence" value="ECO:0007669"/>
    <property type="project" value="UniProtKB-EC"/>
</dbReference>
<dbReference type="InterPro" id="IPR010247">
    <property type="entry name" value="HutG_amidohyd"/>
</dbReference>
<dbReference type="Proteomes" id="UP001055580">
    <property type="component" value="Chromosome"/>
</dbReference>
<dbReference type="NCBIfam" id="TIGR02017">
    <property type="entry name" value="hutG_amidohyd"/>
    <property type="match status" value="1"/>
</dbReference>
<dbReference type="RefSeq" id="WP_250751544.1">
    <property type="nucleotide sequence ID" value="NZ_CP098401.1"/>
</dbReference>
<organism evidence="1 2">
    <name type="scientific">Sphingomonas donggukensis</name>
    <dbReference type="NCBI Taxonomy" id="2949093"/>
    <lineage>
        <taxon>Bacteria</taxon>
        <taxon>Pseudomonadati</taxon>
        <taxon>Pseudomonadota</taxon>
        <taxon>Alphaproteobacteria</taxon>
        <taxon>Sphingomonadales</taxon>
        <taxon>Sphingomonadaceae</taxon>
        <taxon>Sphingomonas</taxon>
    </lineage>
</organism>
<keyword evidence="1" id="KW-0378">Hydrolase</keyword>